<proteinExistence type="predicted"/>
<dbReference type="Proteomes" id="UP000289340">
    <property type="component" value="Chromosome 18"/>
</dbReference>
<dbReference type="SMR" id="A0A0B2P1M5"/>
<dbReference type="Proteomes" id="UP000053555">
    <property type="component" value="Unassembled WGS sequence"/>
</dbReference>
<protein>
    <submittedName>
        <fullName evidence="1">Uncharacterized protein</fullName>
    </submittedName>
</protein>
<dbReference type="EMBL" id="KN669906">
    <property type="protein sequence ID" value="KHN03170.1"/>
    <property type="molecule type" value="Genomic_DNA"/>
</dbReference>
<organism evidence="1">
    <name type="scientific">Glycine soja</name>
    <name type="common">Wild soybean</name>
    <dbReference type="NCBI Taxonomy" id="3848"/>
    <lineage>
        <taxon>Eukaryota</taxon>
        <taxon>Viridiplantae</taxon>
        <taxon>Streptophyta</taxon>
        <taxon>Embryophyta</taxon>
        <taxon>Tracheophyta</taxon>
        <taxon>Spermatophyta</taxon>
        <taxon>Magnoliopsida</taxon>
        <taxon>eudicotyledons</taxon>
        <taxon>Gunneridae</taxon>
        <taxon>Pentapetalae</taxon>
        <taxon>rosids</taxon>
        <taxon>fabids</taxon>
        <taxon>Fabales</taxon>
        <taxon>Fabaceae</taxon>
        <taxon>Papilionoideae</taxon>
        <taxon>50 kb inversion clade</taxon>
        <taxon>NPAAA clade</taxon>
        <taxon>indigoferoid/millettioid clade</taxon>
        <taxon>Phaseoleae</taxon>
        <taxon>Glycine</taxon>
        <taxon>Glycine subgen. Soja</taxon>
    </lineage>
</organism>
<evidence type="ECO:0000313" key="3">
    <source>
        <dbReference type="Proteomes" id="UP000289340"/>
    </source>
</evidence>
<gene>
    <name evidence="2" type="ORF">D0Y65_049520</name>
    <name evidence="1" type="ORF">glysoja_042102</name>
</gene>
<accession>A0A0B2P1M5</accession>
<reference evidence="2 3" key="2">
    <citation type="submission" date="2018-09" db="EMBL/GenBank/DDBJ databases">
        <title>A high-quality reference genome of wild soybean provides a powerful tool to mine soybean genomes.</title>
        <authorList>
            <person name="Xie M."/>
            <person name="Chung C.Y.L."/>
            <person name="Li M.-W."/>
            <person name="Wong F.-L."/>
            <person name="Chan T.-F."/>
            <person name="Lam H.-M."/>
        </authorList>
    </citation>
    <scope>NUCLEOTIDE SEQUENCE [LARGE SCALE GENOMIC DNA]</scope>
    <source>
        <strain evidence="3">cv. W05</strain>
        <tissue evidence="2">Hypocotyl of etiolated seedlings</tissue>
    </source>
</reference>
<dbReference type="EMBL" id="QZWG01000018">
    <property type="protein sequence ID" value="RZB53622.1"/>
    <property type="molecule type" value="Genomic_DNA"/>
</dbReference>
<reference evidence="1" key="1">
    <citation type="submission" date="2014-07" db="EMBL/GenBank/DDBJ databases">
        <title>Identification of a novel salt tolerance gene in wild soybean by whole-genome sequencing.</title>
        <authorList>
            <person name="Lam H.-M."/>
            <person name="Qi X."/>
            <person name="Li M.-W."/>
            <person name="Liu X."/>
            <person name="Xie M."/>
            <person name="Ni M."/>
            <person name="Xu X."/>
        </authorList>
    </citation>
    <scope>NUCLEOTIDE SEQUENCE [LARGE SCALE GENOMIC DNA]</scope>
    <source>
        <tissue evidence="1">Root</tissue>
    </source>
</reference>
<dbReference type="AlphaFoldDB" id="A0A0B2P1M5"/>
<sequence length="67" mass="7212">MPGFLSLLPITTVQASQIENALVNVHKQCVTKLASMKVQGRLQLLIIILPDVKGSYGVCMSSISCSH</sequence>
<evidence type="ECO:0000313" key="1">
    <source>
        <dbReference type="EMBL" id="KHN03170.1"/>
    </source>
</evidence>
<name>A0A0B2P1M5_GLYSO</name>
<keyword evidence="3" id="KW-1185">Reference proteome</keyword>
<evidence type="ECO:0000313" key="2">
    <source>
        <dbReference type="EMBL" id="RZB53622.1"/>
    </source>
</evidence>